<keyword evidence="1" id="KW-0472">Membrane</keyword>
<keyword evidence="1" id="KW-0812">Transmembrane</keyword>
<proteinExistence type="predicted"/>
<reference evidence="2 3" key="1">
    <citation type="submission" date="2018-06" db="EMBL/GenBank/DDBJ databases">
        <title>Pedobacter endophyticus sp. nov., an endophytic bacterium isolated from a leaf of Triticum aestivum.</title>
        <authorList>
            <person name="Zhang L."/>
        </authorList>
    </citation>
    <scope>NUCLEOTIDE SEQUENCE [LARGE SCALE GENOMIC DNA]</scope>
    <source>
        <strain evidence="2 3">CM134L-2</strain>
    </source>
</reference>
<evidence type="ECO:0000313" key="2">
    <source>
        <dbReference type="EMBL" id="RWU08128.1"/>
    </source>
</evidence>
<comment type="caution">
    <text evidence="2">The sequence shown here is derived from an EMBL/GenBank/DDBJ whole genome shotgun (WGS) entry which is preliminary data.</text>
</comment>
<feature type="transmembrane region" description="Helical" evidence="1">
    <location>
        <begin position="45"/>
        <end position="68"/>
    </location>
</feature>
<gene>
    <name evidence="2" type="ORF">DPV69_07035</name>
</gene>
<accession>A0A3S3PNY9</accession>
<dbReference type="AlphaFoldDB" id="A0A3S3PNY9"/>
<organism evidence="2 3">
    <name type="scientific">Pedobacter chitinilyticus</name>
    <dbReference type="NCBI Taxonomy" id="2233776"/>
    <lineage>
        <taxon>Bacteria</taxon>
        <taxon>Pseudomonadati</taxon>
        <taxon>Bacteroidota</taxon>
        <taxon>Sphingobacteriia</taxon>
        <taxon>Sphingobacteriales</taxon>
        <taxon>Sphingobacteriaceae</taxon>
        <taxon>Pedobacter</taxon>
    </lineage>
</organism>
<keyword evidence="3" id="KW-1185">Reference proteome</keyword>
<dbReference type="Proteomes" id="UP000284120">
    <property type="component" value="Unassembled WGS sequence"/>
</dbReference>
<dbReference type="EMBL" id="SAYW01000002">
    <property type="protein sequence ID" value="RWU08128.1"/>
    <property type="molecule type" value="Genomic_DNA"/>
</dbReference>
<dbReference type="RefSeq" id="WP_113646653.1">
    <property type="nucleotide sequence ID" value="NZ_QMHN01000002.1"/>
</dbReference>
<protein>
    <submittedName>
        <fullName evidence="2">Uncharacterized protein</fullName>
    </submittedName>
</protein>
<name>A0A3S3PNY9_9SPHI</name>
<keyword evidence="1" id="KW-1133">Transmembrane helix</keyword>
<evidence type="ECO:0000256" key="1">
    <source>
        <dbReference type="SAM" id="Phobius"/>
    </source>
</evidence>
<sequence length="143" mass="16003">MIRFLKTILTSGAPRTSPVENARMRKFSNWLGKKWEASPPKKRKVAMTITALLTGGYLIGLMIGAIGYDPPDLGHIQRPVLQKAVTGAQMEDTRQHIERFHRIMDSLGKSSSGRKARDSILARHPGIMDTIAELELNMLPLKR</sequence>
<dbReference type="OrthoDB" id="797081at2"/>
<evidence type="ECO:0000313" key="3">
    <source>
        <dbReference type="Proteomes" id="UP000284120"/>
    </source>
</evidence>